<keyword evidence="2" id="KW-1185">Reference proteome</keyword>
<name>A0ABQ8SQS8_PERAM</name>
<gene>
    <name evidence="1" type="ORF">ANN_18679</name>
</gene>
<accession>A0ABQ8SQS8</accession>
<dbReference type="EMBL" id="JAJSOF020000023">
    <property type="protein sequence ID" value="KAJ4436052.1"/>
    <property type="molecule type" value="Genomic_DNA"/>
</dbReference>
<reference evidence="1 2" key="1">
    <citation type="journal article" date="2022" name="Allergy">
        <title>Genome assembly and annotation of Periplaneta americana reveal a comprehensive cockroach allergen profile.</title>
        <authorList>
            <person name="Wang L."/>
            <person name="Xiong Q."/>
            <person name="Saelim N."/>
            <person name="Wang L."/>
            <person name="Nong W."/>
            <person name="Wan A.T."/>
            <person name="Shi M."/>
            <person name="Liu X."/>
            <person name="Cao Q."/>
            <person name="Hui J.H.L."/>
            <person name="Sookrung N."/>
            <person name="Leung T.F."/>
            <person name="Tungtrongchitr A."/>
            <person name="Tsui S.K.W."/>
        </authorList>
    </citation>
    <scope>NUCLEOTIDE SEQUENCE [LARGE SCALE GENOMIC DNA]</scope>
    <source>
        <strain evidence="1">PWHHKU_190912</strain>
    </source>
</reference>
<dbReference type="PANTHER" id="PTHR33939:SF1">
    <property type="entry name" value="DUF4371 DOMAIN-CONTAINING PROTEIN"/>
    <property type="match status" value="1"/>
</dbReference>
<evidence type="ECO:0000313" key="2">
    <source>
        <dbReference type="Proteomes" id="UP001148838"/>
    </source>
</evidence>
<dbReference type="Proteomes" id="UP001148838">
    <property type="component" value="Unassembled WGS sequence"/>
</dbReference>
<dbReference type="PANTHER" id="PTHR33939">
    <property type="entry name" value="PROTEIN CBG22215"/>
    <property type="match status" value="1"/>
</dbReference>
<protein>
    <recommendedName>
        <fullName evidence="3">Tc1-like transposase DDE domain-containing protein</fullName>
    </recommendedName>
</protein>
<evidence type="ECO:0008006" key="3">
    <source>
        <dbReference type="Google" id="ProtNLM"/>
    </source>
</evidence>
<proteinExistence type="predicted"/>
<dbReference type="InterPro" id="IPR036397">
    <property type="entry name" value="RNaseH_sf"/>
</dbReference>
<organism evidence="1 2">
    <name type="scientific">Periplaneta americana</name>
    <name type="common">American cockroach</name>
    <name type="synonym">Blatta americana</name>
    <dbReference type="NCBI Taxonomy" id="6978"/>
    <lineage>
        <taxon>Eukaryota</taxon>
        <taxon>Metazoa</taxon>
        <taxon>Ecdysozoa</taxon>
        <taxon>Arthropoda</taxon>
        <taxon>Hexapoda</taxon>
        <taxon>Insecta</taxon>
        <taxon>Pterygota</taxon>
        <taxon>Neoptera</taxon>
        <taxon>Polyneoptera</taxon>
        <taxon>Dictyoptera</taxon>
        <taxon>Blattodea</taxon>
        <taxon>Blattoidea</taxon>
        <taxon>Blattidae</taxon>
        <taxon>Blattinae</taxon>
        <taxon>Periplaneta</taxon>
    </lineage>
</organism>
<comment type="caution">
    <text evidence="1">The sequence shown here is derived from an EMBL/GenBank/DDBJ whole genome shotgun (WGS) entry which is preliminary data.</text>
</comment>
<sequence length="124" mass="14236">MDHTTAKVWLQEKSNGKVDSPMNVPIGKGQRFIIVHAGCSEGFIPNALLYFQSKSTKDYHEEMDASIFKDWFVNKHLPNIPQHSIIVMDKVSYHSVELNKASISSTLKGDMQKWLREKNIEYDP</sequence>
<evidence type="ECO:0000313" key="1">
    <source>
        <dbReference type="EMBL" id="KAJ4436052.1"/>
    </source>
</evidence>
<dbReference type="Gene3D" id="3.30.420.10">
    <property type="entry name" value="Ribonuclease H-like superfamily/Ribonuclease H"/>
    <property type="match status" value="1"/>
</dbReference>